<dbReference type="OrthoDB" id="19174at2759"/>
<dbReference type="PROSITE" id="PS50088">
    <property type="entry name" value="ANK_REPEAT"/>
    <property type="match status" value="2"/>
</dbReference>
<evidence type="ECO:0000256" key="4">
    <source>
        <dbReference type="SAM" id="MobiDB-lite"/>
    </source>
</evidence>
<evidence type="ECO:0000313" key="6">
    <source>
        <dbReference type="Proteomes" id="UP000311919"/>
    </source>
</evidence>
<dbReference type="SMART" id="SM00248">
    <property type="entry name" value="ANK"/>
    <property type="match status" value="3"/>
</dbReference>
<evidence type="ECO:0000256" key="2">
    <source>
        <dbReference type="ARBA" id="ARBA00023043"/>
    </source>
</evidence>
<dbReference type="Gene3D" id="1.25.40.20">
    <property type="entry name" value="Ankyrin repeat-containing domain"/>
    <property type="match status" value="1"/>
</dbReference>
<name>A0A4Z2DEY4_SCHJA</name>
<dbReference type="Pfam" id="PF12796">
    <property type="entry name" value="Ank_2"/>
    <property type="match status" value="1"/>
</dbReference>
<feature type="repeat" description="ANK" evidence="3">
    <location>
        <begin position="150"/>
        <end position="182"/>
    </location>
</feature>
<reference evidence="5 6" key="1">
    <citation type="submission" date="2019-03" db="EMBL/GenBank/DDBJ databases">
        <title>An improved genome assembly of the fluke Schistosoma japonicum.</title>
        <authorList>
            <person name="Hu W."/>
            <person name="Luo F."/>
            <person name="Yin M."/>
            <person name="Mo X."/>
            <person name="Sun C."/>
            <person name="Wu Q."/>
            <person name="Zhu B."/>
            <person name="Xiang M."/>
            <person name="Wang J."/>
            <person name="Wang Y."/>
            <person name="Zhang T."/>
            <person name="Xu B."/>
            <person name="Zheng H."/>
            <person name="Feng Z."/>
        </authorList>
    </citation>
    <scope>NUCLEOTIDE SEQUENCE [LARGE SCALE GENOMIC DNA]</scope>
    <source>
        <strain evidence="5">HuSjv2</strain>
        <tissue evidence="5">Worms</tissue>
    </source>
</reference>
<dbReference type="AlphaFoldDB" id="A0A4Z2DEY4"/>
<proteinExistence type="predicted"/>
<feature type="region of interest" description="Disordered" evidence="4">
    <location>
        <begin position="1"/>
        <end position="20"/>
    </location>
</feature>
<accession>A0A4Z2DEY4</accession>
<dbReference type="PANTHER" id="PTHR24171">
    <property type="entry name" value="ANKYRIN REPEAT DOMAIN-CONTAINING PROTEIN 39-RELATED"/>
    <property type="match status" value="1"/>
</dbReference>
<keyword evidence="6" id="KW-1185">Reference proteome</keyword>
<dbReference type="InterPro" id="IPR036770">
    <property type="entry name" value="Ankyrin_rpt-contain_sf"/>
</dbReference>
<sequence>MSSDSGDNSPDDLPFDIDETSGKSTSQFLLGFIEFYGVVMAAKRNNPGMFVSAWQADENDINQWTEDQIKHDPNKQFIVAAENNDLATILSLIESAKQKGCEGEVEFKQLLLAKDQDGYTALHRAAYGGHIEVLQCLIKCGADVNNRTEDGWTPLHSAAFWNKLACVQLLISAGADLNALTNSRQTPLHLAVSNNQGPETLYLLMAQPGAPVYGVRNKLGDEVADIIKRNTPYGDICYAFSEPAVNLLKKI</sequence>
<dbReference type="SUPFAM" id="SSF48403">
    <property type="entry name" value="Ankyrin repeat"/>
    <property type="match status" value="1"/>
</dbReference>
<evidence type="ECO:0000256" key="3">
    <source>
        <dbReference type="PROSITE-ProRule" id="PRU00023"/>
    </source>
</evidence>
<gene>
    <name evidence="5" type="ORF">EWB00_001670</name>
</gene>
<dbReference type="EMBL" id="SKCS01000158">
    <property type="protein sequence ID" value="TNN15067.1"/>
    <property type="molecule type" value="Genomic_DNA"/>
</dbReference>
<dbReference type="STRING" id="6182.A0A4Z2DEY4"/>
<keyword evidence="1" id="KW-0677">Repeat</keyword>
<dbReference type="Pfam" id="PF00023">
    <property type="entry name" value="Ank"/>
    <property type="match status" value="1"/>
</dbReference>
<feature type="repeat" description="ANK" evidence="3">
    <location>
        <begin position="117"/>
        <end position="149"/>
    </location>
</feature>
<evidence type="ECO:0000256" key="1">
    <source>
        <dbReference type="ARBA" id="ARBA00022737"/>
    </source>
</evidence>
<evidence type="ECO:0000313" key="5">
    <source>
        <dbReference type="EMBL" id="TNN15067.1"/>
    </source>
</evidence>
<feature type="compositionally biased region" description="Acidic residues" evidence="4">
    <location>
        <begin position="9"/>
        <end position="19"/>
    </location>
</feature>
<organism evidence="5 6">
    <name type="scientific">Schistosoma japonicum</name>
    <name type="common">Blood fluke</name>
    <dbReference type="NCBI Taxonomy" id="6182"/>
    <lineage>
        <taxon>Eukaryota</taxon>
        <taxon>Metazoa</taxon>
        <taxon>Spiralia</taxon>
        <taxon>Lophotrochozoa</taxon>
        <taxon>Platyhelminthes</taxon>
        <taxon>Trematoda</taxon>
        <taxon>Digenea</taxon>
        <taxon>Strigeidida</taxon>
        <taxon>Schistosomatoidea</taxon>
        <taxon>Schistosomatidae</taxon>
        <taxon>Schistosoma</taxon>
    </lineage>
</organism>
<comment type="caution">
    <text evidence="5">The sequence shown here is derived from an EMBL/GenBank/DDBJ whole genome shotgun (WGS) entry which is preliminary data.</text>
</comment>
<dbReference type="Proteomes" id="UP000311919">
    <property type="component" value="Unassembled WGS sequence"/>
</dbReference>
<protein>
    <submittedName>
        <fullName evidence="5">Ankyrin repeat domain-containing protein</fullName>
    </submittedName>
</protein>
<dbReference type="InterPro" id="IPR002110">
    <property type="entry name" value="Ankyrin_rpt"/>
</dbReference>
<dbReference type="PRINTS" id="PR01415">
    <property type="entry name" value="ANKYRIN"/>
</dbReference>
<dbReference type="PROSITE" id="PS50297">
    <property type="entry name" value="ANK_REP_REGION"/>
    <property type="match status" value="2"/>
</dbReference>
<keyword evidence="2 3" id="KW-0040">ANK repeat</keyword>